<proteinExistence type="predicted"/>
<gene>
    <name evidence="2" type="ORF">MRATA1EN1_LOCUS13572</name>
</gene>
<feature type="compositionally biased region" description="Basic and acidic residues" evidence="1">
    <location>
        <begin position="47"/>
        <end position="56"/>
    </location>
</feature>
<feature type="region of interest" description="Disordered" evidence="1">
    <location>
        <begin position="316"/>
        <end position="336"/>
    </location>
</feature>
<feature type="compositionally biased region" description="Low complexity" evidence="1">
    <location>
        <begin position="151"/>
        <end position="160"/>
    </location>
</feature>
<feature type="compositionally biased region" description="Low complexity" evidence="1">
    <location>
        <begin position="115"/>
        <end position="141"/>
    </location>
</feature>
<feature type="compositionally biased region" description="Basic residues" evidence="1">
    <location>
        <begin position="183"/>
        <end position="192"/>
    </location>
</feature>
<reference evidence="2" key="1">
    <citation type="submission" date="2023-04" db="EMBL/GenBank/DDBJ databases">
        <authorList>
            <consortium name="ELIXIR-Norway"/>
        </authorList>
    </citation>
    <scope>NUCLEOTIDE SEQUENCE [LARGE SCALE GENOMIC DNA]</scope>
</reference>
<protein>
    <submittedName>
        <fullName evidence="2">Uncharacterized protein</fullName>
    </submittedName>
</protein>
<evidence type="ECO:0000313" key="2">
    <source>
        <dbReference type="EMBL" id="CAI9164610.1"/>
    </source>
</evidence>
<dbReference type="EMBL" id="OX459959">
    <property type="protein sequence ID" value="CAI9164610.1"/>
    <property type="molecule type" value="Genomic_DNA"/>
</dbReference>
<dbReference type="Proteomes" id="UP001176941">
    <property type="component" value="Chromosome 23"/>
</dbReference>
<name>A0ABN8YSP2_RANTA</name>
<feature type="compositionally biased region" description="Basic residues" evidence="1">
    <location>
        <begin position="241"/>
        <end position="250"/>
    </location>
</feature>
<feature type="compositionally biased region" description="Basic and acidic residues" evidence="1">
    <location>
        <begin position="91"/>
        <end position="106"/>
    </location>
</feature>
<feature type="region of interest" description="Disordered" evidence="1">
    <location>
        <begin position="228"/>
        <end position="277"/>
    </location>
</feature>
<evidence type="ECO:0000256" key="1">
    <source>
        <dbReference type="SAM" id="MobiDB-lite"/>
    </source>
</evidence>
<sequence length="431" mass="45850">MPWAQPTRGPATPGREGPLPPPPTSARRSPAAPLPGGPPTLQTWVQDSRRSGDLRSDLGGTGKDWTGRRPSRGRAGSAGKETRPPGRPGRGRGEVSPELPDSERRGRERRRLRARAGAGPSAAGPGSAASARGAPAGSLPALRPRSHESPQQRGRVAGRGQRAETRPAGPAPVLHLLVPGAGRQRRRHSRPLALHLRRREFPGSAPRGLTLHLLPAWGPPSLPAPPPVPARGAGATCARSPAHRNSRRARPGSGEPAFRHRCRRRRRARPLGGRAAPPAVAVCGETESLIPTQHGGGVRGGFPRRRRLRGREEAAFLHAESRPTAPPPNSRTPRDGWAARPLAFSRPFAPLCSAEGFVFVGEDRGVWGAGSWLLSTRFPHPLSRVVKSQSRRLSQGGVPNTLITRLIAVQKRSRLAAFRPGDPVPAPGASC</sequence>
<accession>A0ABN8YSP2</accession>
<feature type="compositionally biased region" description="Basic residues" evidence="1">
    <location>
        <begin position="259"/>
        <end position="269"/>
    </location>
</feature>
<feature type="region of interest" description="Disordered" evidence="1">
    <location>
        <begin position="1"/>
        <end position="192"/>
    </location>
</feature>
<evidence type="ECO:0000313" key="3">
    <source>
        <dbReference type="Proteomes" id="UP001176941"/>
    </source>
</evidence>
<organism evidence="2 3">
    <name type="scientific">Rangifer tarandus platyrhynchus</name>
    <name type="common">Svalbard reindeer</name>
    <dbReference type="NCBI Taxonomy" id="3082113"/>
    <lineage>
        <taxon>Eukaryota</taxon>
        <taxon>Metazoa</taxon>
        <taxon>Chordata</taxon>
        <taxon>Craniata</taxon>
        <taxon>Vertebrata</taxon>
        <taxon>Euteleostomi</taxon>
        <taxon>Mammalia</taxon>
        <taxon>Eutheria</taxon>
        <taxon>Laurasiatheria</taxon>
        <taxon>Artiodactyla</taxon>
        <taxon>Ruminantia</taxon>
        <taxon>Pecora</taxon>
        <taxon>Cervidae</taxon>
        <taxon>Odocoileinae</taxon>
        <taxon>Rangifer</taxon>
    </lineage>
</organism>
<keyword evidence="3" id="KW-1185">Reference proteome</keyword>